<feature type="domain" description="CBS" evidence="4">
    <location>
        <begin position="1"/>
        <end position="39"/>
    </location>
</feature>
<dbReference type="Gene3D" id="3.90.1280.20">
    <property type="match status" value="1"/>
</dbReference>
<reference evidence="5 6" key="1">
    <citation type="submission" date="2024-07" db="EMBL/GenBank/DDBJ databases">
        <title>Novosphingobium kalidii RD2P27.</title>
        <authorList>
            <person name="Sun J.-Q."/>
        </authorList>
    </citation>
    <scope>NUCLEOTIDE SEQUENCE [LARGE SCALE GENOMIC DNA]</scope>
    <source>
        <strain evidence="5 6">RD2P27</strain>
    </source>
</reference>
<evidence type="ECO:0000256" key="3">
    <source>
        <dbReference type="PROSITE-ProRule" id="PRU00703"/>
    </source>
</evidence>
<accession>A0ABV2D3E8</accession>
<sequence>MISDRHQIVAVVDEYGTFVGLVSLEDVLETIFGFEIVDELDEVTDLQEYARELAKRRSSATRGPG</sequence>
<dbReference type="EMBL" id="JBEWLY010000019">
    <property type="protein sequence ID" value="MET1756395.1"/>
    <property type="molecule type" value="Genomic_DNA"/>
</dbReference>
<dbReference type="PROSITE" id="PS51371">
    <property type="entry name" value="CBS"/>
    <property type="match status" value="1"/>
</dbReference>
<keyword evidence="1" id="KW-0677">Repeat</keyword>
<proteinExistence type="predicted"/>
<dbReference type="PANTHER" id="PTHR22777:SF17">
    <property type="entry name" value="UPF0053 PROTEIN SLL0260"/>
    <property type="match status" value="1"/>
</dbReference>
<dbReference type="Proteomes" id="UP001548713">
    <property type="component" value="Unassembled WGS sequence"/>
</dbReference>
<name>A0ABV2D3E8_9SPHN</name>
<dbReference type="InterPro" id="IPR046342">
    <property type="entry name" value="CBS_dom_sf"/>
</dbReference>
<protein>
    <recommendedName>
        <fullName evidence="4">CBS domain-containing protein</fullName>
    </recommendedName>
</protein>
<dbReference type="PANTHER" id="PTHR22777">
    <property type="entry name" value="HEMOLYSIN-RELATED"/>
    <property type="match status" value="1"/>
</dbReference>
<evidence type="ECO:0000256" key="1">
    <source>
        <dbReference type="ARBA" id="ARBA00022737"/>
    </source>
</evidence>
<keyword evidence="2 3" id="KW-0129">CBS domain</keyword>
<evidence type="ECO:0000256" key="2">
    <source>
        <dbReference type="ARBA" id="ARBA00023122"/>
    </source>
</evidence>
<dbReference type="InterPro" id="IPR000644">
    <property type="entry name" value="CBS_dom"/>
</dbReference>
<evidence type="ECO:0000313" key="5">
    <source>
        <dbReference type="EMBL" id="MET1756395.1"/>
    </source>
</evidence>
<keyword evidence="6" id="KW-1185">Reference proteome</keyword>
<dbReference type="RefSeq" id="WP_353984882.1">
    <property type="nucleotide sequence ID" value="NZ_JBEWLY010000019.1"/>
</dbReference>
<dbReference type="SUPFAM" id="SSF54631">
    <property type="entry name" value="CBS-domain pair"/>
    <property type="match status" value="1"/>
</dbReference>
<evidence type="ECO:0000259" key="4">
    <source>
        <dbReference type="PROSITE" id="PS51371"/>
    </source>
</evidence>
<gene>
    <name evidence="5" type="ORF">ABVV53_13160</name>
</gene>
<comment type="caution">
    <text evidence="5">The sequence shown here is derived from an EMBL/GenBank/DDBJ whole genome shotgun (WGS) entry which is preliminary data.</text>
</comment>
<organism evidence="5 6">
    <name type="scientific">Novosphingobium kalidii</name>
    <dbReference type="NCBI Taxonomy" id="3230299"/>
    <lineage>
        <taxon>Bacteria</taxon>
        <taxon>Pseudomonadati</taxon>
        <taxon>Pseudomonadota</taxon>
        <taxon>Alphaproteobacteria</taxon>
        <taxon>Sphingomonadales</taxon>
        <taxon>Sphingomonadaceae</taxon>
        <taxon>Novosphingobium</taxon>
    </lineage>
</organism>
<evidence type="ECO:0000313" key="6">
    <source>
        <dbReference type="Proteomes" id="UP001548713"/>
    </source>
</evidence>